<organism evidence="15 16">
    <name type="scientific">Oreochromis aureus</name>
    <name type="common">Israeli tilapia</name>
    <name type="synonym">Chromis aureus</name>
    <dbReference type="NCBI Taxonomy" id="47969"/>
    <lineage>
        <taxon>Eukaryota</taxon>
        <taxon>Metazoa</taxon>
        <taxon>Chordata</taxon>
        <taxon>Craniata</taxon>
        <taxon>Vertebrata</taxon>
        <taxon>Euteleostomi</taxon>
        <taxon>Actinopterygii</taxon>
        <taxon>Neopterygii</taxon>
        <taxon>Teleostei</taxon>
        <taxon>Neoteleostei</taxon>
        <taxon>Acanthomorphata</taxon>
        <taxon>Ovalentaria</taxon>
        <taxon>Cichlomorphae</taxon>
        <taxon>Cichliformes</taxon>
        <taxon>Cichlidae</taxon>
        <taxon>African cichlids</taxon>
        <taxon>Pseudocrenilabrinae</taxon>
        <taxon>Oreochromini</taxon>
        <taxon>Oreochromis</taxon>
    </lineage>
</organism>
<feature type="transmembrane region" description="Helical" evidence="13">
    <location>
        <begin position="269"/>
        <end position="290"/>
    </location>
</feature>
<keyword evidence="9" id="KW-1015">Disulfide bond</keyword>
<keyword evidence="2" id="KW-1003">Cell membrane</keyword>
<accession>A0A668RYJ8</accession>
<dbReference type="Proteomes" id="UP000472276">
    <property type="component" value="Unassembled WGS sequence"/>
</dbReference>
<evidence type="ECO:0000256" key="13">
    <source>
        <dbReference type="SAM" id="Phobius"/>
    </source>
</evidence>
<dbReference type="SUPFAM" id="SSF81321">
    <property type="entry name" value="Family A G protein-coupled receptor-like"/>
    <property type="match status" value="1"/>
</dbReference>
<feature type="transmembrane region" description="Helical" evidence="13">
    <location>
        <begin position="235"/>
        <end position="257"/>
    </location>
</feature>
<keyword evidence="12" id="KW-0807">Transducer</keyword>
<protein>
    <recommendedName>
        <fullName evidence="14">G-protein coupled receptors family 1 profile domain-containing protein</fullName>
    </recommendedName>
</protein>
<keyword evidence="5" id="KW-0552">Olfaction</keyword>
<reference evidence="15" key="2">
    <citation type="submission" date="2025-09" db="UniProtKB">
        <authorList>
            <consortium name="Ensembl"/>
        </authorList>
    </citation>
    <scope>IDENTIFICATION</scope>
</reference>
<gene>
    <name evidence="15" type="primary">LOC116327795</name>
</gene>
<dbReference type="Ensembl" id="ENSOABT00000004622.2">
    <property type="protein sequence ID" value="ENSOABP00000004454.2"/>
    <property type="gene ID" value="ENSOABG00000002581.2"/>
</dbReference>
<proteinExistence type="predicted"/>
<keyword evidence="6 13" id="KW-1133">Transmembrane helix</keyword>
<dbReference type="InterPro" id="IPR000276">
    <property type="entry name" value="GPCR_Rhodpsn"/>
</dbReference>
<feature type="transmembrane region" description="Helical" evidence="13">
    <location>
        <begin position="297"/>
        <end position="314"/>
    </location>
</feature>
<dbReference type="InterPro" id="IPR052921">
    <property type="entry name" value="GPCR1_Superfamily_Member"/>
</dbReference>
<evidence type="ECO:0000256" key="6">
    <source>
        <dbReference type="ARBA" id="ARBA00022989"/>
    </source>
</evidence>
<dbReference type="InterPro" id="IPR000725">
    <property type="entry name" value="Olfact_rcpt"/>
</dbReference>
<dbReference type="OMA" id="NINKLYC"/>
<feature type="domain" description="G-protein coupled receptors family 1 profile" evidence="14">
    <location>
        <begin position="38"/>
        <end position="286"/>
    </location>
</feature>
<dbReference type="PRINTS" id="PR00245">
    <property type="entry name" value="OLFACTORYR"/>
</dbReference>
<keyword evidence="16" id="KW-1185">Reference proteome</keyword>
<evidence type="ECO:0000256" key="2">
    <source>
        <dbReference type="ARBA" id="ARBA00022475"/>
    </source>
</evidence>
<keyword evidence="8 13" id="KW-0472">Membrane</keyword>
<evidence type="ECO:0000256" key="11">
    <source>
        <dbReference type="ARBA" id="ARBA00023180"/>
    </source>
</evidence>
<evidence type="ECO:0000256" key="5">
    <source>
        <dbReference type="ARBA" id="ARBA00022725"/>
    </source>
</evidence>
<evidence type="ECO:0000259" key="14">
    <source>
        <dbReference type="PROSITE" id="PS50262"/>
    </source>
</evidence>
<dbReference type="PROSITE" id="PS50262">
    <property type="entry name" value="G_PROTEIN_RECEP_F1_2"/>
    <property type="match status" value="1"/>
</dbReference>
<sequence>MNTSSTVVFSLTGFSATVNYRVTLFSLTLLCYFLILMVNISLILTIISDQNLHEPMYIFLCSLCINGLYGTAGFFPRFAFDLLSDTHLISYVGCLLQVFVIYSNAKVDYSTLVLMAYDRYVAICRPLEYHSVMSVRRTAVLVTLSWLVPLCFETLVISLTSTLKLCGSNINKLYCENWSIVKLACGSTKVNDIVGLILITFYFCHAVCIASSYVQLVNAALKSRAGRKKFTQTCVPHLFCLLNVSTALLFDLMYSRYGSASLPQHLKNFMAIEFLIIPPILNPVCYGLVLTKIRRRMIFLSLSPLVFSLIYGMTSRP</sequence>
<evidence type="ECO:0000256" key="3">
    <source>
        <dbReference type="ARBA" id="ARBA00022606"/>
    </source>
</evidence>
<evidence type="ECO:0000256" key="12">
    <source>
        <dbReference type="ARBA" id="ARBA00023224"/>
    </source>
</evidence>
<keyword evidence="3" id="KW-0716">Sensory transduction</keyword>
<feature type="transmembrane region" description="Helical" evidence="13">
    <location>
        <begin position="20"/>
        <end position="44"/>
    </location>
</feature>
<comment type="subcellular location">
    <subcellularLocation>
        <location evidence="1">Cell membrane</location>
        <topology evidence="1">Multi-pass membrane protein</topology>
    </subcellularLocation>
</comment>
<evidence type="ECO:0000256" key="8">
    <source>
        <dbReference type="ARBA" id="ARBA00023136"/>
    </source>
</evidence>
<keyword evidence="11" id="KW-0325">Glycoprotein</keyword>
<dbReference type="GO" id="GO:0005549">
    <property type="term" value="F:odorant binding"/>
    <property type="evidence" value="ECO:0007669"/>
    <property type="project" value="TreeGrafter"/>
</dbReference>
<keyword evidence="4 13" id="KW-0812">Transmembrane</keyword>
<evidence type="ECO:0000256" key="9">
    <source>
        <dbReference type="ARBA" id="ARBA00023157"/>
    </source>
</evidence>
<evidence type="ECO:0000256" key="4">
    <source>
        <dbReference type="ARBA" id="ARBA00022692"/>
    </source>
</evidence>
<dbReference type="GO" id="GO:0004930">
    <property type="term" value="F:G protein-coupled receptor activity"/>
    <property type="evidence" value="ECO:0007669"/>
    <property type="project" value="UniProtKB-KW"/>
</dbReference>
<feature type="transmembrane region" description="Helical" evidence="13">
    <location>
        <begin position="193"/>
        <end position="214"/>
    </location>
</feature>
<dbReference type="GO" id="GO:0004984">
    <property type="term" value="F:olfactory receptor activity"/>
    <property type="evidence" value="ECO:0007669"/>
    <property type="project" value="InterPro"/>
</dbReference>
<evidence type="ECO:0000256" key="7">
    <source>
        <dbReference type="ARBA" id="ARBA00023040"/>
    </source>
</evidence>
<reference evidence="15" key="1">
    <citation type="submission" date="2025-08" db="UniProtKB">
        <authorList>
            <consortium name="Ensembl"/>
        </authorList>
    </citation>
    <scope>IDENTIFICATION</scope>
</reference>
<dbReference type="Pfam" id="PF13853">
    <property type="entry name" value="7tm_4"/>
    <property type="match status" value="1"/>
</dbReference>
<dbReference type="GO" id="GO:0005886">
    <property type="term" value="C:plasma membrane"/>
    <property type="evidence" value="ECO:0007669"/>
    <property type="project" value="UniProtKB-SubCell"/>
</dbReference>
<dbReference type="InterPro" id="IPR017452">
    <property type="entry name" value="GPCR_Rhodpsn_7TM"/>
</dbReference>
<dbReference type="PANTHER" id="PTHR26451:SF871">
    <property type="entry name" value="ODORANT RECEPTOR-RELATED"/>
    <property type="match status" value="1"/>
</dbReference>
<evidence type="ECO:0000313" key="16">
    <source>
        <dbReference type="Proteomes" id="UP000472276"/>
    </source>
</evidence>
<feature type="transmembrane region" description="Helical" evidence="13">
    <location>
        <begin position="139"/>
        <end position="159"/>
    </location>
</feature>
<feature type="transmembrane region" description="Helical" evidence="13">
    <location>
        <begin position="56"/>
        <end position="76"/>
    </location>
</feature>
<keyword evidence="7" id="KW-0297">G-protein coupled receptor</keyword>
<name>A0A668RYJ8_OREAU</name>
<keyword evidence="10" id="KW-0675">Receptor</keyword>
<evidence type="ECO:0000256" key="1">
    <source>
        <dbReference type="ARBA" id="ARBA00004651"/>
    </source>
</evidence>
<dbReference type="PROSITE" id="PS00237">
    <property type="entry name" value="G_PROTEIN_RECEP_F1_1"/>
    <property type="match status" value="1"/>
</dbReference>
<dbReference type="Gene3D" id="1.20.1070.10">
    <property type="entry name" value="Rhodopsin 7-helix transmembrane proteins"/>
    <property type="match status" value="1"/>
</dbReference>
<dbReference type="AlphaFoldDB" id="A0A668RYJ8"/>
<evidence type="ECO:0000256" key="10">
    <source>
        <dbReference type="ARBA" id="ARBA00023170"/>
    </source>
</evidence>
<evidence type="ECO:0000313" key="15">
    <source>
        <dbReference type="Ensembl" id="ENSOABP00000004454.2"/>
    </source>
</evidence>
<dbReference type="PANTHER" id="PTHR26451">
    <property type="entry name" value="G_PROTEIN_RECEP_F1_2 DOMAIN-CONTAINING PROTEIN"/>
    <property type="match status" value="1"/>
</dbReference>
<dbReference type="FunFam" id="1.20.1070.10:FF:000024">
    <property type="entry name" value="Olfactory receptor"/>
    <property type="match status" value="1"/>
</dbReference>